<proteinExistence type="predicted"/>
<sequence length="139" mass="16484">MRALRLPSVGPIYSSRHAYRVKFLRDFNKKSEPKLRTVPTKWKGRVQWWKEPIYISPHVNVLQRGVDFTFQDGRQVYVTSLDELQRKKEQIQLGKQIVKLLGEVREAEEMYKQHLEVEKLENQRRLTIAPLPKGTQEIS</sequence>
<dbReference type="InterPro" id="IPR034596">
    <property type="entry name" value="Ribosomal_mL52"/>
</dbReference>
<keyword evidence="2" id="KW-1185">Reference proteome</keyword>
<name>A0A3P6T6W2_LITSI</name>
<dbReference type="GO" id="GO:0032543">
    <property type="term" value="P:mitochondrial translation"/>
    <property type="evidence" value="ECO:0007669"/>
    <property type="project" value="InterPro"/>
</dbReference>
<accession>A0A3P6T6W2</accession>
<evidence type="ECO:0000313" key="1">
    <source>
        <dbReference type="EMBL" id="VDK78989.1"/>
    </source>
</evidence>
<reference evidence="1 2" key="1">
    <citation type="submission" date="2018-08" db="EMBL/GenBank/DDBJ databases">
        <authorList>
            <person name="Laetsch R D."/>
            <person name="Stevens L."/>
            <person name="Kumar S."/>
            <person name="Blaxter L. M."/>
        </authorList>
    </citation>
    <scope>NUCLEOTIDE SEQUENCE [LARGE SCALE GENOMIC DNA]</scope>
</reference>
<dbReference type="GO" id="GO:0005762">
    <property type="term" value="C:mitochondrial large ribosomal subunit"/>
    <property type="evidence" value="ECO:0007669"/>
    <property type="project" value="InterPro"/>
</dbReference>
<dbReference type="AlphaFoldDB" id="A0A3P6T6W2"/>
<dbReference type="Proteomes" id="UP000277928">
    <property type="component" value="Unassembled WGS sequence"/>
</dbReference>
<dbReference type="OMA" id="YAPHIHP"/>
<evidence type="ECO:0000313" key="2">
    <source>
        <dbReference type="Proteomes" id="UP000277928"/>
    </source>
</evidence>
<protein>
    <submittedName>
        <fullName evidence="1">Uncharacterized protein</fullName>
    </submittedName>
</protein>
<dbReference type="EMBL" id="UYRX01000269">
    <property type="protein sequence ID" value="VDK78989.1"/>
    <property type="molecule type" value="Genomic_DNA"/>
</dbReference>
<organism evidence="1 2">
    <name type="scientific">Litomosoides sigmodontis</name>
    <name type="common">Filarial nematode worm</name>
    <dbReference type="NCBI Taxonomy" id="42156"/>
    <lineage>
        <taxon>Eukaryota</taxon>
        <taxon>Metazoa</taxon>
        <taxon>Ecdysozoa</taxon>
        <taxon>Nematoda</taxon>
        <taxon>Chromadorea</taxon>
        <taxon>Rhabditida</taxon>
        <taxon>Spirurina</taxon>
        <taxon>Spiruromorpha</taxon>
        <taxon>Filarioidea</taxon>
        <taxon>Onchocercidae</taxon>
        <taxon>Litomosoides</taxon>
    </lineage>
</organism>
<gene>
    <name evidence="1" type="ORF">NLS_LOCUS4301</name>
</gene>
<dbReference type="OrthoDB" id="5863224at2759"/>
<dbReference type="GO" id="GO:0003735">
    <property type="term" value="F:structural constituent of ribosome"/>
    <property type="evidence" value="ECO:0007669"/>
    <property type="project" value="InterPro"/>
</dbReference>
<dbReference type="Pfam" id="PF18699">
    <property type="entry name" value="MRPL52"/>
    <property type="match status" value="1"/>
</dbReference>